<dbReference type="RefSeq" id="XP_029240700.1">
    <property type="nucleotide sequence ID" value="XM_029379369.1"/>
</dbReference>
<protein>
    <submittedName>
        <fullName evidence="1">Uncharacterized protein</fullName>
    </submittedName>
</protein>
<dbReference type="EMBL" id="MKGL01000056">
    <property type="protein sequence ID" value="RNF08957.1"/>
    <property type="molecule type" value="Genomic_DNA"/>
</dbReference>
<accession>A0A3R7KJV7</accession>
<sequence length="127" mass="14550">MLPGALSKSFSNMHCRIASHRFLLVFLLTRPPTARDQGIINGFHLFQYSSISAVVVFRFTSIYASHKRPKTMPARGNRKRCCQVPWNKIQRGRTKLVIQWETNFQGTLPHRDVLAHDNIGKLFSKGV</sequence>
<comment type="caution">
    <text evidence="1">The sequence shown here is derived from an EMBL/GenBank/DDBJ whole genome shotgun (WGS) entry which is preliminary data.</text>
</comment>
<name>A0A3R7KJV7_TRYRA</name>
<organism evidence="1 2">
    <name type="scientific">Trypanosoma rangeli</name>
    <dbReference type="NCBI Taxonomy" id="5698"/>
    <lineage>
        <taxon>Eukaryota</taxon>
        <taxon>Discoba</taxon>
        <taxon>Euglenozoa</taxon>
        <taxon>Kinetoplastea</taxon>
        <taxon>Metakinetoplastina</taxon>
        <taxon>Trypanosomatida</taxon>
        <taxon>Trypanosomatidae</taxon>
        <taxon>Trypanosoma</taxon>
        <taxon>Herpetosoma</taxon>
    </lineage>
</organism>
<dbReference type="GeneID" id="40326297"/>
<reference evidence="1 2" key="1">
    <citation type="journal article" date="2018" name="BMC Genomics">
        <title>Genomic comparison of Trypanosoma conorhini and Trypanosoma rangeli to Trypanosoma cruzi strains of high and low virulence.</title>
        <authorList>
            <person name="Bradwell K.R."/>
            <person name="Koparde V.N."/>
            <person name="Matveyev A.V."/>
            <person name="Serrano M.G."/>
            <person name="Alves J.M."/>
            <person name="Parikh H."/>
            <person name="Huang B."/>
            <person name="Lee V."/>
            <person name="Espinosa-Alvarez O."/>
            <person name="Ortiz P.A."/>
            <person name="Costa-Martins A.G."/>
            <person name="Teixeira M.M."/>
            <person name="Buck G.A."/>
        </authorList>
    </citation>
    <scope>NUCLEOTIDE SEQUENCE [LARGE SCALE GENOMIC DNA]</scope>
    <source>
        <strain evidence="1 2">AM80</strain>
    </source>
</reference>
<gene>
    <name evidence="1" type="ORF">TraAM80_02364</name>
</gene>
<proteinExistence type="predicted"/>
<dbReference type="AlphaFoldDB" id="A0A3R7KJV7"/>
<keyword evidence="2" id="KW-1185">Reference proteome</keyword>
<evidence type="ECO:0000313" key="1">
    <source>
        <dbReference type="EMBL" id="RNF08957.1"/>
    </source>
</evidence>
<dbReference type="Proteomes" id="UP000283634">
    <property type="component" value="Unassembled WGS sequence"/>
</dbReference>
<evidence type="ECO:0000313" key="2">
    <source>
        <dbReference type="Proteomes" id="UP000283634"/>
    </source>
</evidence>